<protein>
    <submittedName>
        <fullName evidence="2">Uncharacterized protein</fullName>
    </submittedName>
</protein>
<dbReference type="Proteomes" id="UP000177458">
    <property type="component" value="Unassembled WGS sequence"/>
</dbReference>
<organism evidence="2 3">
    <name type="scientific">candidate division WWE3 bacterium RIFCSPLOWO2_01_FULL_37_15</name>
    <dbReference type="NCBI Taxonomy" id="1802622"/>
    <lineage>
        <taxon>Bacteria</taxon>
        <taxon>Katanobacteria</taxon>
    </lineage>
</organism>
<dbReference type="AlphaFoldDB" id="A0A1F4UT68"/>
<comment type="caution">
    <text evidence="2">The sequence shown here is derived from an EMBL/GenBank/DDBJ whole genome shotgun (WGS) entry which is preliminary data.</text>
</comment>
<accession>A0A1F4UT68</accession>
<evidence type="ECO:0000313" key="3">
    <source>
        <dbReference type="Proteomes" id="UP000177458"/>
    </source>
</evidence>
<sequence length="165" mass="18486">MLKTPPAALEGLDRDENLKGPDEIVTPGTFDIMTEALSEIKKYSMELMTGSRTALTQQEILAAWLMNEPSIGESLKDIRPEILEANAHLGGEQRALADELLRTLHTITDNAVINAREAKIDLVIKYAEIKLRYKGIGRDSDEQKDLDRLNAAKAMYDLMYPKSKK</sequence>
<proteinExistence type="predicted"/>
<feature type="compositionally biased region" description="Basic and acidic residues" evidence="1">
    <location>
        <begin position="11"/>
        <end position="20"/>
    </location>
</feature>
<feature type="region of interest" description="Disordered" evidence="1">
    <location>
        <begin position="1"/>
        <end position="20"/>
    </location>
</feature>
<dbReference type="EMBL" id="MEVF01000045">
    <property type="protein sequence ID" value="OGC48157.1"/>
    <property type="molecule type" value="Genomic_DNA"/>
</dbReference>
<evidence type="ECO:0000313" key="2">
    <source>
        <dbReference type="EMBL" id="OGC48157.1"/>
    </source>
</evidence>
<reference evidence="2 3" key="1">
    <citation type="journal article" date="2016" name="Nat. Commun.">
        <title>Thousands of microbial genomes shed light on interconnected biogeochemical processes in an aquifer system.</title>
        <authorList>
            <person name="Anantharaman K."/>
            <person name="Brown C.T."/>
            <person name="Hug L.A."/>
            <person name="Sharon I."/>
            <person name="Castelle C.J."/>
            <person name="Probst A.J."/>
            <person name="Thomas B.C."/>
            <person name="Singh A."/>
            <person name="Wilkins M.J."/>
            <person name="Karaoz U."/>
            <person name="Brodie E.L."/>
            <person name="Williams K.H."/>
            <person name="Hubbard S.S."/>
            <person name="Banfield J.F."/>
        </authorList>
    </citation>
    <scope>NUCLEOTIDE SEQUENCE [LARGE SCALE GENOMIC DNA]</scope>
</reference>
<gene>
    <name evidence="2" type="ORF">A3A69_01170</name>
</gene>
<name>A0A1F4UT68_UNCKA</name>
<evidence type="ECO:0000256" key="1">
    <source>
        <dbReference type="SAM" id="MobiDB-lite"/>
    </source>
</evidence>